<reference evidence="2 3" key="1">
    <citation type="submission" date="2024-04" db="EMBL/GenBank/DDBJ databases">
        <title>Phyllosticta paracitricarpa is synonymous to the EU quarantine fungus P. citricarpa based on phylogenomic analyses.</title>
        <authorList>
            <consortium name="Lawrence Berkeley National Laboratory"/>
            <person name="Van Ingen-Buijs V.A."/>
            <person name="Van Westerhoven A.C."/>
            <person name="Haridas S."/>
            <person name="Skiadas P."/>
            <person name="Martin F."/>
            <person name="Groenewald J.Z."/>
            <person name="Crous P.W."/>
            <person name="Seidl M.F."/>
        </authorList>
    </citation>
    <scope>NUCLEOTIDE SEQUENCE [LARGE SCALE GENOMIC DNA]</scope>
    <source>
        <strain evidence="2 3">CBS 123374</strain>
    </source>
</reference>
<accession>A0ABR1YB96</accession>
<evidence type="ECO:0000313" key="2">
    <source>
        <dbReference type="EMBL" id="KAK8223710.1"/>
    </source>
</evidence>
<keyword evidence="3" id="KW-1185">Reference proteome</keyword>
<sequence>MYLEILFASRTNTGLLLSSPNTLKLSVLPCPTSWSTPPRHTRLPSNFSRDRQARNRRSLARSPSSSPPSPFAPPFFFNTLNRLEPIDVTLPAAVTRTPDLSIYLNPCVDRTSSSAFASFLRHLAQANFSQSSPILHHGRLYHCDCNSSSQSEGRRPHKRPKTEAASPDPDLPQYVKDEHLTCAWEKSSGAFLPRFAPEDLGEALTRTYGHSFPLDLVRDMGHEMFFFNLTRITRTPSWLKWMYEKWVDFSDSEDLDELTDVGEGTTDGEDEGEGTTDGKDEGEEEDKDNPAISQGDRILLQSLNLDMVLCLAEADLLRRRFSAKKMAKLAVFTSCSKFIRSSSPKDPDVIETLLMLIPSPVYKKLCNKDILDYSRINYMAAHRAFMSREKGDEPEPGAVDWSTIRKNLRAA</sequence>
<comment type="caution">
    <text evidence="2">The sequence shown here is derived from an EMBL/GenBank/DDBJ whole genome shotgun (WGS) entry which is preliminary data.</text>
</comment>
<dbReference type="Proteomes" id="UP001492380">
    <property type="component" value="Unassembled WGS sequence"/>
</dbReference>
<name>A0ABR1YB96_9PEZI</name>
<dbReference type="EMBL" id="JBBWRZ010000013">
    <property type="protein sequence ID" value="KAK8223710.1"/>
    <property type="molecule type" value="Genomic_DNA"/>
</dbReference>
<evidence type="ECO:0000313" key="3">
    <source>
        <dbReference type="Proteomes" id="UP001492380"/>
    </source>
</evidence>
<proteinExistence type="predicted"/>
<protein>
    <submittedName>
        <fullName evidence="2">Uncharacterized protein</fullName>
    </submittedName>
</protein>
<feature type="region of interest" description="Disordered" evidence="1">
    <location>
        <begin position="257"/>
        <end position="293"/>
    </location>
</feature>
<feature type="region of interest" description="Disordered" evidence="1">
    <location>
        <begin position="146"/>
        <end position="172"/>
    </location>
</feature>
<organism evidence="2 3">
    <name type="scientific">Phyllosticta capitalensis</name>
    <dbReference type="NCBI Taxonomy" id="121624"/>
    <lineage>
        <taxon>Eukaryota</taxon>
        <taxon>Fungi</taxon>
        <taxon>Dikarya</taxon>
        <taxon>Ascomycota</taxon>
        <taxon>Pezizomycotina</taxon>
        <taxon>Dothideomycetes</taxon>
        <taxon>Dothideomycetes incertae sedis</taxon>
        <taxon>Botryosphaeriales</taxon>
        <taxon>Phyllostictaceae</taxon>
        <taxon>Phyllosticta</taxon>
    </lineage>
</organism>
<feature type="compositionally biased region" description="Polar residues" evidence="1">
    <location>
        <begin position="35"/>
        <end position="47"/>
    </location>
</feature>
<evidence type="ECO:0000256" key="1">
    <source>
        <dbReference type="SAM" id="MobiDB-lite"/>
    </source>
</evidence>
<gene>
    <name evidence="2" type="ORF">HDK90DRAFT_544050</name>
</gene>
<feature type="compositionally biased region" description="Acidic residues" evidence="1">
    <location>
        <begin position="257"/>
        <end position="287"/>
    </location>
</feature>
<feature type="region of interest" description="Disordered" evidence="1">
    <location>
        <begin position="35"/>
        <end position="70"/>
    </location>
</feature>